<gene>
    <name evidence="14" type="ORF">Hypma_011416</name>
</gene>
<feature type="transmembrane region" description="Helical" evidence="12">
    <location>
        <begin position="75"/>
        <end position="97"/>
    </location>
</feature>
<dbReference type="GO" id="GO:0140575">
    <property type="term" value="F:transmembrane monodehydroascorbate reductase activity"/>
    <property type="evidence" value="ECO:0007669"/>
    <property type="project" value="InterPro"/>
</dbReference>
<evidence type="ECO:0000256" key="3">
    <source>
        <dbReference type="ARBA" id="ARBA00022448"/>
    </source>
</evidence>
<evidence type="ECO:0000256" key="11">
    <source>
        <dbReference type="SAM" id="MobiDB-lite"/>
    </source>
</evidence>
<feature type="transmembrane region" description="Helical" evidence="12">
    <location>
        <begin position="117"/>
        <end position="136"/>
    </location>
</feature>
<evidence type="ECO:0000313" key="15">
    <source>
        <dbReference type="Proteomes" id="UP000076154"/>
    </source>
</evidence>
<feature type="transmembrane region" description="Helical" evidence="12">
    <location>
        <begin position="47"/>
        <end position="69"/>
    </location>
</feature>
<evidence type="ECO:0000256" key="6">
    <source>
        <dbReference type="ARBA" id="ARBA00022723"/>
    </source>
</evidence>
<dbReference type="Pfam" id="PF03188">
    <property type="entry name" value="Cytochrom_B561"/>
    <property type="match status" value="1"/>
</dbReference>
<dbReference type="InterPro" id="IPR045150">
    <property type="entry name" value="CYB561D1/2"/>
</dbReference>
<dbReference type="InParanoid" id="A0A369JPN1"/>
<keyword evidence="10 12" id="KW-0472">Membrane</keyword>
<feature type="transmembrane region" description="Helical" evidence="12">
    <location>
        <begin position="228"/>
        <end position="247"/>
    </location>
</feature>
<dbReference type="SMART" id="SM00665">
    <property type="entry name" value="B561"/>
    <property type="match status" value="1"/>
</dbReference>
<keyword evidence="15" id="KW-1185">Reference proteome</keyword>
<evidence type="ECO:0000256" key="4">
    <source>
        <dbReference type="ARBA" id="ARBA00022617"/>
    </source>
</evidence>
<dbReference type="GO" id="GO:0046872">
    <property type="term" value="F:metal ion binding"/>
    <property type="evidence" value="ECO:0007669"/>
    <property type="project" value="UniProtKB-KW"/>
</dbReference>
<accession>A0A369JPN1</accession>
<feature type="transmembrane region" description="Helical" evidence="12">
    <location>
        <begin position="194"/>
        <end position="216"/>
    </location>
</feature>
<keyword evidence="3" id="KW-0813">Transport</keyword>
<keyword evidence="6" id="KW-0479">Metal-binding</keyword>
<evidence type="ECO:0000256" key="12">
    <source>
        <dbReference type="SAM" id="Phobius"/>
    </source>
</evidence>
<keyword evidence="5 12" id="KW-0812">Transmembrane</keyword>
<comment type="cofactor">
    <cofactor evidence="1">
        <name>heme b</name>
        <dbReference type="ChEBI" id="CHEBI:60344"/>
    </cofactor>
</comment>
<dbReference type="PANTHER" id="PTHR15422">
    <property type="entry name" value="OS05G0565100 PROTEIN"/>
    <property type="match status" value="1"/>
</dbReference>
<dbReference type="EMBL" id="LUEZ02000055">
    <property type="protein sequence ID" value="RDB21344.1"/>
    <property type="molecule type" value="Genomic_DNA"/>
</dbReference>
<dbReference type="GO" id="GO:0016020">
    <property type="term" value="C:membrane"/>
    <property type="evidence" value="ECO:0007669"/>
    <property type="project" value="UniProtKB-SubCell"/>
</dbReference>
<evidence type="ECO:0000256" key="2">
    <source>
        <dbReference type="ARBA" id="ARBA00004141"/>
    </source>
</evidence>
<keyword evidence="8 12" id="KW-1133">Transmembrane helix</keyword>
<evidence type="ECO:0000259" key="13">
    <source>
        <dbReference type="SMART" id="SM00665"/>
    </source>
</evidence>
<dbReference type="PANTHER" id="PTHR15422:SF45">
    <property type="entry name" value="CYTOCHROME B561 DOMAIN-CONTAINING PROTEIN"/>
    <property type="match status" value="1"/>
</dbReference>
<dbReference type="Proteomes" id="UP000076154">
    <property type="component" value="Unassembled WGS sequence"/>
</dbReference>
<comment type="caution">
    <text evidence="14">The sequence shown here is derived from an EMBL/GenBank/DDBJ whole genome shotgun (WGS) entry which is preliminary data.</text>
</comment>
<evidence type="ECO:0000256" key="8">
    <source>
        <dbReference type="ARBA" id="ARBA00022989"/>
    </source>
</evidence>
<evidence type="ECO:0000256" key="9">
    <source>
        <dbReference type="ARBA" id="ARBA00023004"/>
    </source>
</evidence>
<evidence type="ECO:0000256" key="10">
    <source>
        <dbReference type="ARBA" id="ARBA00023136"/>
    </source>
</evidence>
<keyword evidence="9" id="KW-0408">Iron</keyword>
<evidence type="ECO:0000256" key="1">
    <source>
        <dbReference type="ARBA" id="ARBA00001970"/>
    </source>
</evidence>
<dbReference type="CDD" id="cd08761">
    <property type="entry name" value="Cyt_b561_CYB561D2_like"/>
    <property type="match status" value="1"/>
</dbReference>
<dbReference type="OrthoDB" id="432881at2759"/>
<dbReference type="Gene3D" id="1.20.120.1770">
    <property type="match status" value="1"/>
</dbReference>
<keyword evidence="7" id="KW-0249">Electron transport</keyword>
<protein>
    <recommendedName>
        <fullName evidence="13">Cytochrome b561 domain-containing protein</fullName>
    </recommendedName>
</protein>
<proteinExistence type="predicted"/>
<evidence type="ECO:0000256" key="7">
    <source>
        <dbReference type="ARBA" id="ARBA00022982"/>
    </source>
</evidence>
<feature type="domain" description="Cytochrome b561" evidence="13">
    <location>
        <begin position="80"/>
        <end position="211"/>
    </location>
</feature>
<feature type="region of interest" description="Disordered" evidence="11">
    <location>
        <begin position="1"/>
        <end position="38"/>
    </location>
</feature>
<feature type="transmembrane region" description="Helical" evidence="12">
    <location>
        <begin position="148"/>
        <end position="174"/>
    </location>
</feature>
<organism evidence="14 15">
    <name type="scientific">Hypsizygus marmoreus</name>
    <name type="common">White beech mushroom</name>
    <name type="synonym">Agaricus marmoreus</name>
    <dbReference type="NCBI Taxonomy" id="39966"/>
    <lineage>
        <taxon>Eukaryota</taxon>
        <taxon>Fungi</taxon>
        <taxon>Dikarya</taxon>
        <taxon>Basidiomycota</taxon>
        <taxon>Agaricomycotina</taxon>
        <taxon>Agaricomycetes</taxon>
        <taxon>Agaricomycetidae</taxon>
        <taxon>Agaricales</taxon>
        <taxon>Tricholomatineae</taxon>
        <taxon>Lyophyllaceae</taxon>
        <taxon>Hypsizygus</taxon>
    </lineage>
</organism>
<name>A0A369JPN1_HYPMA</name>
<keyword evidence="4" id="KW-0349">Heme</keyword>
<comment type="subcellular location">
    <subcellularLocation>
        <location evidence="2">Membrane</location>
        <topology evidence="2">Multi-pass membrane protein</topology>
    </subcellularLocation>
</comment>
<evidence type="ECO:0000256" key="5">
    <source>
        <dbReference type="ARBA" id="ARBA00022692"/>
    </source>
</evidence>
<evidence type="ECO:0000313" key="14">
    <source>
        <dbReference type="EMBL" id="RDB21344.1"/>
    </source>
</evidence>
<dbReference type="InterPro" id="IPR006593">
    <property type="entry name" value="Cyt_b561/ferric_Rdtase_TM"/>
</dbReference>
<sequence length="254" mass="28301">MTPTTTDESPETNYELLPPAEPFEQLKTPMGREEQSLKPEARRGDLIAYYTALSAVAVLVTVTWIVVLHNNPTTVGWFALHPPLQTLSLSFFTYGILTLQPTSQPRTKAAGLTRHQIAIVLLGFPCILIGTMAVAYNKRIHNKEHMTTWHGTFGFLAFFWIFVQMALGGGSVWFQGVAFGGGVKAKALWKYHRLSGYFLFPTLLFTAHLGGGWSNWGAKYTDPGLQAITYTVAPFLILAAICVRVRLSKMNFFR</sequence>
<dbReference type="AlphaFoldDB" id="A0A369JPN1"/>
<reference evidence="14" key="1">
    <citation type="submission" date="2018-04" db="EMBL/GenBank/DDBJ databases">
        <title>Whole genome sequencing of Hypsizygus marmoreus.</title>
        <authorList>
            <person name="Choi I.-G."/>
            <person name="Min B."/>
            <person name="Kim J.-G."/>
            <person name="Kim S."/>
            <person name="Oh Y.-L."/>
            <person name="Kong W.-S."/>
            <person name="Park H."/>
            <person name="Jeong J."/>
            <person name="Song E.-S."/>
        </authorList>
    </citation>
    <scope>NUCLEOTIDE SEQUENCE [LARGE SCALE GENOMIC DNA]</scope>
    <source>
        <strain evidence="14">51987-8</strain>
    </source>
</reference>